<comment type="caution">
    <text evidence="5">The sequence shown here is derived from an EMBL/GenBank/DDBJ whole genome shotgun (WGS) entry which is preliminary data.</text>
</comment>
<keyword evidence="6" id="KW-1185">Reference proteome</keyword>
<evidence type="ECO:0000256" key="2">
    <source>
        <dbReference type="ARBA" id="ARBA00022741"/>
    </source>
</evidence>
<dbReference type="CDD" id="cd03230">
    <property type="entry name" value="ABC_DR_subfamily_A"/>
    <property type="match status" value="1"/>
</dbReference>
<accession>A0ABT2TH75</accession>
<dbReference type="Pfam" id="PF00005">
    <property type="entry name" value="ABC_tran"/>
    <property type="match status" value="1"/>
</dbReference>
<dbReference type="PANTHER" id="PTHR42939:SF1">
    <property type="entry name" value="ABC TRANSPORTER ATP-BINDING PROTEIN ALBC-RELATED"/>
    <property type="match status" value="1"/>
</dbReference>
<dbReference type="InterPro" id="IPR051782">
    <property type="entry name" value="ABC_Transporter_VariousFunc"/>
</dbReference>
<name>A0ABT2TH75_9FIRM</name>
<evidence type="ECO:0000256" key="3">
    <source>
        <dbReference type="ARBA" id="ARBA00022840"/>
    </source>
</evidence>
<sequence>MLEVKGITKSFGDFNVLSDISFQAEEGEIYGLIGYNGVGKTTLLKMMCGIYRPDAGEIRIQDQLVYEHADIKRQCFFMTEESTHFHQASLKQMQKFYRGYYPDWNDQTFQNLVNLLGMNTGMKISRFSKGMQRQAGLILAFSSRAKYLFLDEAFDGLDVTMRQLMKDMICFYARKEQALVVVSSHNLLELEHLADRIGMLNEGELIYNESLDWMHQHYCTCSFLLPDASADIGRLSAVILEQKEQEYTCVIEAPGDEARRRLNEIGAVVKEIRPIQLEEFFRKERREKNVDWEKVFE</sequence>
<dbReference type="Proteomes" id="UP001652442">
    <property type="component" value="Unassembled WGS sequence"/>
</dbReference>
<keyword evidence="1" id="KW-0813">Transport</keyword>
<reference evidence="5 6" key="1">
    <citation type="journal article" date="2021" name="ISME Commun">
        <title>Automated analysis of genomic sequences facilitates high-throughput and comprehensive description of bacteria.</title>
        <authorList>
            <person name="Hitch T.C.A."/>
        </authorList>
    </citation>
    <scope>NUCLEOTIDE SEQUENCE [LARGE SCALE GENOMIC DNA]</scope>
    <source>
        <strain evidence="5 6">Sanger_109</strain>
    </source>
</reference>
<dbReference type="PANTHER" id="PTHR42939">
    <property type="entry name" value="ABC TRANSPORTER ATP-BINDING PROTEIN ALBC-RELATED"/>
    <property type="match status" value="1"/>
</dbReference>
<dbReference type="Gene3D" id="3.40.50.300">
    <property type="entry name" value="P-loop containing nucleotide triphosphate hydrolases"/>
    <property type="match status" value="1"/>
</dbReference>
<dbReference type="GO" id="GO:0005524">
    <property type="term" value="F:ATP binding"/>
    <property type="evidence" value="ECO:0007669"/>
    <property type="project" value="UniProtKB-KW"/>
</dbReference>
<evidence type="ECO:0000313" key="6">
    <source>
        <dbReference type="Proteomes" id="UP001652442"/>
    </source>
</evidence>
<dbReference type="SUPFAM" id="SSF52540">
    <property type="entry name" value="P-loop containing nucleoside triphosphate hydrolases"/>
    <property type="match status" value="1"/>
</dbReference>
<dbReference type="RefSeq" id="WP_158424325.1">
    <property type="nucleotide sequence ID" value="NZ_JAOQJQ010000001.1"/>
</dbReference>
<evidence type="ECO:0000313" key="5">
    <source>
        <dbReference type="EMBL" id="MCU6761529.1"/>
    </source>
</evidence>
<keyword evidence="2" id="KW-0547">Nucleotide-binding</keyword>
<dbReference type="EMBL" id="JAOQJQ010000001">
    <property type="protein sequence ID" value="MCU6761529.1"/>
    <property type="molecule type" value="Genomic_DNA"/>
</dbReference>
<gene>
    <name evidence="5" type="ORF">OCV88_04130</name>
</gene>
<proteinExistence type="predicted"/>
<evidence type="ECO:0000259" key="4">
    <source>
        <dbReference type="PROSITE" id="PS50893"/>
    </source>
</evidence>
<protein>
    <submittedName>
        <fullName evidence="5">ABC transporter ATP-binding protein</fullName>
    </submittedName>
</protein>
<feature type="domain" description="ABC transporter" evidence="4">
    <location>
        <begin position="2"/>
        <end position="227"/>
    </location>
</feature>
<dbReference type="InterPro" id="IPR003593">
    <property type="entry name" value="AAA+_ATPase"/>
</dbReference>
<dbReference type="PROSITE" id="PS50893">
    <property type="entry name" value="ABC_TRANSPORTER_2"/>
    <property type="match status" value="1"/>
</dbReference>
<evidence type="ECO:0000256" key="1">
    <source>
        <dbReference type="ARBA" id="ARBA00022448"/>
    </source>
</evidence>
<dbReference type="InterPro" id="IPR003439">
    <property type="entry name" value="ABC_transporter-like_ATP-bd"/>
</dbReference>
<organism evidence="5 6">
    <name type="scientific">Brotonthovivens ammoniilytica</name>
    <dbReference type="NCBI Taxonomy" id="2981725"/>
    <lineage>
        <taxon>Bacteria</taxon>
        <taxon>Bacillati</taxon>
        <taxon>Bacillota</taxon>
        <taxon>Clostridia</taxon>
        <taxon>Lachnospirales</taxon>
        <taxon>Lachnospiraceae</taxon>
        <taxon>Brotonthovivens</taxon>
    </lineage>
</organism>
<dbReference type="SMART" id="SM00382">
    <property type="entry name" value="AAA"/>
    <property type="match status" value="1"/>
</dbReference>
<keyword evidence="3 5" id="KW-0067">ATP-binding</keyword>
<dbReference type="InterPro" id="IPR027417">
    <property type="entry name" value="P-loop_NTPase"/>
</dbReference>